<dbReference type="PATRIC" id="fig|1073571.4.peg.885"/>
<dbReference type="InterPro" id="IPR013785">
    <property type="entry name" value="Aldolase_TIM"/>
</dbReference>
<dbReference type="AlphaFoldDB" id="A0A0E3WGC2"/>
<reference evidence="3" key="1">
    <citation type="submission" date="2015-03" db="EMBL/GenBank/DDBJ databases">
        <authorList>
            <person name="Wibberg D."/>
        </authorList>
    </citation>
    <scope>NUCLEOTIDE SEQUENCE [LARGE SCALE GENOMIC DNA]</scope>
</reference>
<sequence length="37" mass="4091">MTINGDIPDRQTGLKLAERYGVDGIMIGRGIFHNPYA</sequence>
<proteinExistence type="predicted"/>
<dbReference type="Gene3D" id="3.20.20.70">
    <property type="entry name" value="Aldolase class I"/>
    <property type="match status" value="1"/>
</dbReference>
<dbReference type="SUPFAM" id="SSF51395">
    <property type="entry name" value="FMN-linked oxidoreductases"/>
    <property type="match status" value="1"/>
</dbReference>
<gene>
    <name evidence="2" type="ORF">PRIO_0849</name>
</gene>
<dbReference type="KEGG" id="pri:PRIO_0849"/>
<name>A0A0E3WGC2_9BACL</name>
<dbReference type="InterPro" id="IPR035587">
    <property type="entry name" value="DUS-like_FMN-bd"/>
</dbReference>
<dbReference type="Pfam" id="PF01207">
    <property type="entry name" value="Dus"/>
    <property type="match status" value="1"/>
</dbReference>
<evidence type="ECO:0000259" key="1">
    <source>
        <dbReference type="Pfam" id="PF01207"/>
    </source>
</evidence>
<evidence type="ECO:0000313" key="2">
    <source>
        <dbReference type="EMBL" id="CQR52486.1"/>
    </source>
</evidence>
<evidence type="ECO:0000313" key="3">
    <source>
        <dbReference type="Proteomes" id="UP000033163"/>
    </source>
</evidence>
<dbReference type="HOGENOM" id="CLU_3346788_0_0_9"/>
<accession>A0A0E3WGC2</accession>
<organism evidence="2 3">
    <name type="scientific">Paenibacillus riograndensis SBR5</name>
    <dbReference type="NCBI Taxonomy" id="1073571"/>
    <lineage>
        <taxon>Bacteria</taxon>
        <taxon>Bacillati</taxon>
        <taxon>Bacillota</taxon>
        <taxon>Bacilli</taxon>
        <taxon>Bacillales</taxon>
        <taxon>Paenibacillaceae</taxon>
        <taxon>Paenibacillus</taxon>
        <taxon>Paenibacillus sonchi group</taxon>
    </lineage>
</organism>
<dbReference type="Proteomes" id="UP000033163">
    <property type="component" value="Chromosome I"/>
</dbReference>
<protein>
    <recommendedName>
        <fullName evidence="1">DUS-like FMN-binding domain-containing protein</fullName>
    </recommendedName>
</protein>
<feature type="domain" description="DUS-like FMN-binding" evidence="1">
    <location>
        <begin position="2"/>
        <end position="36"/>
    </location>
</feature>
<dbReference type="EMBL" id="LN831776">
    <property type="protein sequence ID" value="CQR52486.1"/>
    <property type="molecule type" value="Genomic_DNA"/>
</dbReference>